<proteinExistence type="predicted"/>
<gene>
    <name evidence="1" type="ORF">UFOPK4307_00412</name>
</gene>
<reference evidence="1" key="1">
    <citation type="submission" date="2020-05" db="EMBL/GenBank/DDBJ databases">
        <authorList>
            <person name="Chiriac C."/>
            <person name="Salcher M."/>
            <person name="Ghai R."/>
            <person name="Kavagutti S V."/>
        </authorList>
    </citation>
    <scope>NUCLEOTIDE SEQUENCE</scope>
</reference>
<organism evidence="1">
    <name type="scientific">freshwater metagenome</name>
    <dbReference type="NCBI Taxonomy" id="449393"/>
    <lineage>
        <taxon>unclassified sequences</taxon>
        <taxon>metagenomes</taxon>
        <taxon>ecological metagenomes</taxon>
    </lineage>
</organism>
<evidence type="ECO:0000313" key="1">
    <source>
        <dbReference type="EMBL" id="CAB5055514.1"/>
    </source>
</evidence>
<dbReference type="AlphaFoldDB" id="A0A6J7TNK6"/>
<sequence length="171" mass="19183">MELLKGETWGLHDDVIECRFEGCRSDLSDVILNLIERITDRQLGSNLCNRKTGRLRCKGAGARNTGVHLNHNDATRIWIDCKLNIATTSINADLADNRDGEIAKLLIFDICQSEGWSDGNGITGMYTHRVDIFDTADNYDVIYLVAHNFKFILFPSNDGFLDQNLRSGAMS</sequence>
<protein>
    <submittedName>
        <fullName evidence="1">Unannotated protein</fullName>
    </submittedName>
</protein>
<accession>A0A6J7TNK6</accession>
<name>A0A6J7TNK6_9ZZZZ</name>
<dbReference type="EMBL" id="CAFBQO010000039">
    <property type="protein sequence ID" value="CAB5055514.1"/>
    <property type="molecule type" value="Genomic_DNA"/>
</dbReference>